<feature type="region of interest" description="Disordered" evidence="1">
    <location>
        <begin position="28"/>
        <end position="127"/>
    </location>
</feature>
<accession>A0A8T3VRB7</accession>
<feature type="compositionally biased region" description="Basic and acidic residues" evidence="1">
    <location>
        <begin position="102"/>
        <end position="115"/>
    </location>
</feature>
<feature type="compositionally biased region" description="Low complexity" evidence="1">
    <location>
        <begin position="55"/>
        <end position="70"/>
    </location>
</feature>
<comment type="caution">
    <text evidence="2">The sequence shown here is derived from an EMBL/GenBank/DDBJ whole genome shotgun (WGS) entry which is preliminary data.</text>
</comment>
<dbReference type="AlphaFoldDB" id="A0A8T3VRB7"/>
<dbReference type="EMBL" id="SUTF01000007">
    <property type="protein sequence ID" value="MBE6510958.1"/>
    <property type="molecule type" value="Genomic_DNA"/>
</dbReference>
<feature type="compositionally biased region" description="Polar residues" evidence="1">
    <location>
        <begin position="85"/>
        <end position="101"/>
    </location>
</feature>
<feature type="compositionally biased region" description="Low complexity" evidence="1">
    <location>
        <begin position="28"/>
        <end position="41"/>
    </location>
</feature>
<organism evidence="2 3">
    <name type="scientific">Methanobrevibacter millerae</name>
    <dbReference type="NCBI Taxonomy" id="230361"/>
    <lineage>
        <taxon>Archaea</taxon>
        <taxon>Methanobacteriati</taxon>
        <taxon>Methanobacteriota</taxon>
        <taxon>Methanomada group</taxon>
        <taxon>Methanobacteria</taxon>
        <taxon>Methanobacteriales</taxon>
        <taxon>Methanobacteriaceae</taxon>
        <taxon>Methanobrevibacter</taxon>
    </lineage>
</organism>
<evidence type="ECO:0000256" key="1">
    <source>
        <dbReference type="SAM" id="MobiDB-lite"/>
    </source>
</evidence>
<gene>
    <name evidence="2" type="ORF">E7Z74_06800</name>
</gene>
<proteinExistence type="predicted"/>
<dbReference type="Proteomes" id="UP000713479">
    <property type="component" value="Unassembled WGS sequence"/>
</dbReference>
<evidence type="ECO:0000313" key="3">
    <source>
        <dbReference type="Proteomes" id="UP000713479"/>
    </source>
</evidence>
<protein>
    <submittedName>
        <fullName evidence="2">Uncharacterized protein</fullName>
    </submittedName>
</protein>
<reference evidence="2" key="1">
    <citation type="submission" date="2019-04" db="EMBL/GenBank/DDBJ databases">
        <title>Evolution of Biomass-Degrading Anaerobic Consortia Revealed by Metagenomics.</title>
        <authorList>
            <person name="Peng X."/>
        </authorList>
    </citation>
    <scope>NUCLEOTIDE SEQUENCE</scope>
    <source>
        <strain evidence="2">SIG13</strain>
    </source>
</reference>
<name>A0A8T3VRB7_9EURY</name>
<evidence type="ECO:0000313" key="2">
    <source>
        <dbReference type="EMBL" id="MBE6510958.1"/>
    </source>
</evidence>
<sequence length="127" mass="14272">MNRKIVFVILAVIIIAAGILIVSSHHNNAENHNNTTVNNTTDIRNWTLSNESEKSPSASQSSGSQAKSSSDPAYNSEDYVKRWDQSQNDGDSWAYTHSQPTKTDDDGHRYKRMYDPETGESYWGSMD</sequence>